<evidence type="ECO:0000313" key="1">
    <source>
        <dbReference type="EMBL" id="QJA98791.1"/>
    </source>
</evidence>
<organism evidence="1">
    <name type="scientific">viral metagenome</name>
    <dbReference type="NCBI Taxonomy" id="1070528"/>
    <lineage>
        <taxon>unclassified sequences</taxon>
        <taxon>metagenomes</taxon>
        <taxon>organismal metagenomes</taxon>
    </lineage>
</organism>
<name>A0A6M3M139_9ZZZZ</name>
<evidence type="ECO:0000313" key="2">
    <source>
        <dbReference type="EMBL" id="QJB03149.1"/>
    </source>
</evidence>
<proteinExistence type="predicted"/>
<protein>
    <recommendedName>
        <fullName evidence="3">Portal protein</fullName>
    </recommendedName>
</protein>
<reference evidence="1" key="1">
    <citation type="submission" date="2020-03" db="EMBL/GenBank/DDBJ databases">
        <title>The deep terrestrial virosphere.</title>
        <authorList>
            <person name="Holmfeldt K."/>
            <person name="Nilsson E."/>
            <person name="Simone D."/>
            <person name="Lopez-Fernandez M."/>
            <person name="Wu X."/>
            <person name="de Brujin I."/>
            <person name="Lundin D."/>
            <person name="Andersson A."/>
            <person name="Bertilsson S."/>
            <person name="Dopson M."/>
        </authorList>
    </citation>
    <scope>NUCLEOTIDE SEQUENCE</scope>
    <source>
        <strain evidence="1">MM171A01541</strain>
        <strain evidence="2">MM171B00878</strain>
    </source>
</reference>
<dbReference type="EMBL" id="MT143827">
    <property type="protein sequence ID" value="QJB03149.1"/>
    <property type="molecule type" value="Genomic_DNA"/>
</dbReference>
<gene>
    <name evidence="1" type="ORF">MM171A01541_0008</name>
    <name evidence="2" type="ORF">MM171B00878_0013</name>
</gene>
<dbReference type="EMBL" id="MT143608">
    <property type="protein sequence ID" value="QJA98791.1"/>
    <property type="molecule type" value="Genomic_DNA"/>
</dbReference>
<evidence type="ECO:0008006" key="3">
    <source>
        <dbReference type="Google" id="ProtNLM"/>
    </source>
</evidence>
<accession>A0A6M3M139</accession>
<sequence length="690" mass="78430">MNKLWKIANDMWQKGEDKSSEVLDYKQYWEGILQRPAKIPEVMFRDTKKTSHNVCFNIVETKLANILDMQFTVNVLPEYSPFATPDTMKLQNAYADILNAETHNILDRNDFDSIKETVCRWGLIGGFGVSQTLWDTSEDKRGDVKIKTVKPYSVRWSKQATNISETSFVGYEIEINSDYAKELYAKNPDGSYDEELCKKIDSLAGIDISKKNPKEITGVETAQSDDTIDIAYIYKRQGGDRSFGQSKIIKFIVMFIIDNSFYLDEDEKDKMIYENSKMYPNGRIIVFSPDEEQQLIMEDRSAPEAFKNLGNLDFFNPSNFGEFVGMGEIEQLIPIQERINGVLMKIRWLIQNHIAILVAEEGTNDGADGSSYVVHPVKFIEPGQTPPMAISNDTLKYALQLTEYVNHLKSEALETARLNETMVNGMRQTGTTSADQLDILQESPMSSIRLLQKSFKLYVESLGEKIIALVHNYYNFERLVSLSTGVNKQFAKFHEINKERAVTLYDEAMKVISTFKVDPSWKFKVKVVAGTEIPRSRRENAMITEKLFSMGVFGDLQDIDSLELYLKSLDFPNYRAIIDLKKKKMEQAAKNPATIPEITQILLNPMLSKSFSEIMKSLEYNSKAKEQLLQQIGLIPQIDKLEDAPIQTIASKADIKEVVAMTNNAVSNNNPAANEQGRIIAGTILEEEKK</sequence>
<dbReference type="AlphaFoldDB" id="A0A6M3M139"/>